<organism evidence="1 2">
    <name type="scientific">Phytoactinopolyspora alkaliphila</name>
    <dbReference type="NCBI Taxonomy" id="1783498"/>
    <lineage>
        <taxon>Bacteria</taxon>
        <taxon>Bacillati</taxon>
        <taxon>Actinomycetota</taxon>
        <taxon>Actinomycetes</taxon>
        <taxon>Jiangellales</taxon>
        <taxon>Jiangellaceae</taxon>
        <taxon>Phytoactinopolyspora</taxon>
    </lineage>
</organism>
<sequence>MTGANTPTDPGGRLSLKRRSYSLTSVWRVRAPLDVCWGFLTSPGQRWLDWWPWLESIDVRRSDGLVGSTAHCVWKSPVGFRLSMTVRLNDADPSRRVDLVVTGDVAGTAVVRFCEAGDGTRIDVAWQVTTERAWMNVTGPLLWPVFTWGHRVVMNAGERGLNAMLAGH</sequence>
<dbReference type="EMBL" id="JAAGOB010000018">
    <property type="protein sequence ID" value="NED98289.1"/>
    <property type="molecule type" value="Genomic_DNA"/>
</dbReference>
<dbReference type="Proteomes" id="UP000469185">
    <property type="component" value="Unassembled WGS sequence"/>
</dbReference>
<evidence type="ECO:0000313" key="1">
    <source>
        <dbReference type="EMBL" id="NED98289.1"/>
    </source>
</evidence>
<dbReference type="InterPro" id="IPR023393">
    <property type="entry name" value="START-like_dom_sf"/>
</dbReference>
<proteinExistence type="predicted"/>
<dbReference type="AlphaFoldDB" id="A0A6N9YU05"/>
<keyword evidence="2" id="KW-1185">Reference proteome</keyword>
<protein>
    <recommendedName>
        <fullName evidence="3">Polyketide cyclase</fullName>
    </recommendedName>
</protein>
<comment type="caution">
    <text evidence="1">The sequence shown here is derived from an EMBL/GenBank/DDBJ whole genome shotgun (WGS) entry which is preliminary data.</text>
</comment>
<gene>
    <name evidence="1" type="ORF">G1H11_23595</name>
</gene>
<accession>A0A6N9YU05</accession>
<evidence type="ECO:0008006" key="3">
    <source>
        <dbReference type="Google" id="ProtNLM"/>
    </source>
</evidence>
<reference evidence="1 2" key="1">
    <citation type="submission" date="2020-02" db="EMBL/GenBank/DDBJ databases">
        <authorList>
            <person name="Li X.-J."/>
            <person name="Feng X.-M."/>
        </authorList>
    </citation>
    <scope>NUCLEOTIDE SEQUENCE [LARGE SCALE GENOMIC DNA]</scope>
    <source>
        <strain evidence="1 2">CGMCC 4.7225</strain>
    </source>
</reference>
<name>A0A6N9YU05_9ACTN</name>
<dbReference type="SUPFAM" id="SSF55961">
    <property type="entry name" value="Bet v1-like"/>
    <property type="match status" value="1"/>
</dbReference>
<evidence type="ECO:0000313" key="2">
    <source>
        <dbReference type="Proteomes" id="UP000469185"/>
    </source>
</evidence>
<dbReference type="Gene3D" id="3.30.530.20">
    <property type="match status" value="1"/>
</dbReference>